<dbReference type="InterPro" id="IPR010982">
    <property type="entry name" value="Lambda_DNA-bd_dom_sf"/>
</dbReference>
<dbReference type="PANTHER" id="PTHR46797:SF1">
    <property type="entry name" value="METHYLPHOSPHONATE SYNTHASE"/>
    <property type="match status" value="1"/>
</dbReference>
<sequence>MLGERIRTLRKQKKMTLEALAGDRLTKGMLSQIENNKARPSMESLEYIAERLGVDISELLEKVSIVELRKVLEEAEKIHEEFRIYFKHSEETIEQCSKLTALIEPYISNLNESYESARLLEIYSRSLFCLNKKEWTLYCDKAALIYDLLNLTANRANIAFFRGINFYLEHRYQDALQCYLEERHHIETTHIKIDPMTKVTMDYHIAALYSAIGDIKATSEAVESALEYSRKEKLYYKIDDIYKLATVVALLVGEEEKFHYYLKKLKQYGEFVEDKIFEELCDVIYVEYLLHVKGEYHQAMPIIDQYLTFDENTQKVTGDNWNMLQKGKAMYFAKAYSEALLILKTIYVPKHTNHPVDQAIYFTKDIFIALCYKELNNIDKARDYAKIAYDCYFPLPDSIFKTLCNETYKNICLS</sequence>
<dbReference type="GO" id="GO:0003700">
    <property type="term" value="F:DNA-binding transcription factor activity"/>
    <property type="evidence" value="ECO:0007669"/>
    <property type="project" value="TreeGrafter"/>
</dbReference>
<evidence type="ECO:0000313" key="3">
    <source>
        <dbReference type="EMBL" id="KLV26991.1"/>
    </source>
</evidence>
<name>A0A0J1IM02_NIACI</name>
<dbReference type="CDD" id="cd00093">
    <property type="entry name" value="HTH_XRE"/>
    <property type="match status" value="1"/>
</dbReference>
<evidence type="ECO:0000256" key="1">
    <source>
        <dbReference type="ARBA" id="ARBA00023125"/>
    </source>
</evidence>
<dbReference type="Gene3D" id="1.25.40.10">
    <property type="entry name" value="Tetratricopeptide repeat domain"/>
    <property type="match status" value="1"/>
</dbReference>
<dbReference type="GO" id="GO:0003677">
    <property type="term" value="F:DNA binding"/>
    <property type="evidence" value="ECO:0007669"/>
    <property type="project" value="UniProtKB-KW"/>
</dbReference>
<dbReference type="AlphaFoldDB" id="A0A0J1IM02"/>
<dbReference type="SUPFAM" id="SSF47413">
    <property type="entry name" value="lambda repressor-like DNA-binding domains"/>
    <property type="match status" value="1"/>
</dbReference>
<keyword evidence="1" id="KW-0238">DNA-binding</keyword>
<dbReference type="PANTHER" id="PTHR46797">
    <property type="entry name" value="HTH-TYPE TRANSCRIPTIONAL REGULATOR"/>
    <property type="match status" value="1"/>
</dbReference>
<dbReference type="InterPro" id="IPR011990">
    <property type="entry name" value="TPR-like_helical_dom_sf"/>
</dbReference>
<dbReference type="RefSeq" id="WP_047941526.1">
    <property type="nucleotide sequence ID" value="NZ_LDPH01000006.1"/>
</dbReference>
<dbReference type="EMBL" id="LDPH01000006">
    <property type="protein sequence ID" value="KLV26991.1"/>
    <property type="molecule type" value="Genomic_DNA"/>
</dbReference>
<dbReference type="SMART" id="SM00530">
    <property type="entry name" value="HTH_XRE"/>
    <property type="match status" value="1"/>
</dbReference>
<evidence type="ECO:0000259" key="2">
    <source>
        <dbReference type="PROSITE" id="PS50943"/>
    </source>
</evidence>
<dbReference type="Pfam" id="PF12844">
    <property type="entry name" value="HTH_19"/>
    <property type="match status" value="1"/>
</dbReference>
<dbReference type="PROSITE" id="PS50943">
    <property type="entry name" value="HTH_CROC1"/>
    <property type="match status" value="1"/>
</dbReference>
<accession>A0A0J1IM02</accession>
<dbReference type="InterPro" id="IPR001387">
    <property type="entry name" value="Cro/C1-type_HTH"/>
</dbReference>
<dbReference type="Proteomes" id="UP000036045">
    <property type="component" value="Unassembled WGS sequence"/>
</dbReference>
<protein>
    <recommendedName>
        <fullName evidence="2">HTH cro/C1-type domain-containing protein</fullName>
    </recommendedName>
</protein>
<reference evidence="3 4" key="1">
    <citation type="submission" date="2015-05" db="EMBL/GenBank/DDBJ databases">
        <title>Whole genome sequence and identification of bacterial endophytes from Costus igneus.</title>
        <authorList>
            <person name="Lee Y.P."/>
            <person name="Gan H.M."/>
            <person name="Eng W."/>
            <person name="Wheatley M.S."/>
            <person name="Caraballo A."/>
            <person name="Polter S."/>
            <person name="Savka M.A."/>
            <person name="Hudson A.O."/>
        </authorList>
    </citation>
    <scope>NUCLEOTIDE SEQUENCE [LARGE SCALE GENOMIC DNA]</scope>
    <source>
        <strain evidence="3 4">RIT379</strain>
    </source>
</reference>
<dbReference type="InterPro" id="IPR050807">
    <property type="entry name" value="TransReg_Diox_bact_type"/>
</dbReference>
<comment type="caution">
    <text evidence="3">The sequence shown here is derived from an EMBL/GenBank/DDBJ whole genome shotgun (WGS) entry which is preliminary data.</text>
</comment>
<organism evidence="3 4">
    <name type="scientific">Niallia circulans</name>
    <name type="common">Bacillus circulans</name>
    <dbReference type="NCBI Taxonomy" id="1397"/>
    <lineage>
        <taxon>Bacteria</taxon>
        <taxon>Bacillati</taxon>
        <taxon>Bacillota</taxon>
        <taxon>Bacilli</taxon>
        <taxon>Bacillales</taxon>
        <taxon>Bacillaceae</taxon>
        <taxon>Niallia</taxon>
    </lineage>
</organism>
<keyword evidence="4" id="KW-1185">Reference proteome</keyword>
<proteinExistence type="predicted"/>
<dbReference type="SUPFAM" id="SSF48452">
    <property type="entry name" value="TPR-like"/>
    <property type="match status" value="1"/>
</dbReference>
<evidence type="ECO:0000313" key="4">
    <source>
        <dbReference type="Proteomes" id="UP000036045"/>
    </source>
</evidence>
<dbReference type="OrthoDB" id="290878at2"/>
<gene>
    <name evidence="3" type="ORF">ABW02_08455</name>
</gene>
<feature type="domain" description="HTH cro/C1-type" evidence="2">
    <location>
        <begin position="6"/>
        <end position="59"/>
    </location>
</feature>
<dbReference type="GO" id="GO:0005829">
    <property type="term" value="C:cytosol"/>
    <property type="evidence" value="ECO:0007669"/>
    <property type="project" value="TreeGrafter"/>
</dbReference>
<dbReference type="PATRIC" id="fig|1397.4.peg.4862"/>